<dbReference type="EMBL" id="JAQIEV010000054">
    <property type="protein sequence ID" value="MDA3783261.1"/>
    <property type="molecule type" value="Genomic_DNA"/>
</dbReference>
<accession>A0ABD4W3T8</accession>
<feature type="domain" description="Amidohydrolase 3" evidence="1">
    <location>
        <begin position="3"/>
        <end position="107"/>
    </location>
</feature>
<gene>
    <name evidence="2" type="ORF">PF593_09110</name>
</gene>
<dbReference type="InterPro" id="IPR013108">
    <property type="entry name" value="Amidohydro_3"/>
</dbReference>
<dbReference type="Gene3D" id="3.20.20.140">
    <property type="entry name" value="Metal-dependent hydrolases"/>
    <property type="match status" value="1"/>
</dbReference>
<dbReference type="SUPFAM" id="SSF51338">
    <property type="entry name" value="Composite domain of metallo-dependent hydrolases"/>
    <property type="match status" value="1"/>
</dbReference>
<sequence length="113" mass="12237">MLFSLSSDAPCTPWAEPDSPFYGIYAAVTRHTAAGGFINEDEGIPVVRGILAYTRDAAKMGGFVNNGILTPGKDADFVILDRDIFSQKAEDLAKVKPASTWIGGEKVWSQEKK</sequence>
<dbReference type="Proteomes" id="UP001213083">
    <property type="component" value="Unassembled WGS sequence"/>
</dbReference>
<dbReference type="Pfam" id="PF07969">
    <property type="entry name" value="Amidohydro_3"/>
    <property type="match status" value="1"/>
</dbReference>
<dbReference type="Gene3D" id="2.30.40.10">
    <property type="entry name" value="Urease, subunit C, domain 1"/>
    <property type="match status" value="1"/>
</dbReference>
<dbReference type="PANTHER" id="PTHR22642:SF2">
    <property type="entry name" value="PROTEIN LONG AFTER FAR-RED 3"/>
    <property type="match status" value="1"/>
</dbReference>
<dbReference type="PANTHER" id="PTHR22642">
    <property type="entry name" value="IMIDAZOLONEPROPIONASE"/>
    <property type="match status" value="1"/>
</dbReference>
<proteinExistence type="predicted"/>
<evidence type="ECO:0000313" key="3">
    <source>
        <dbReference type="Proteomes" id="UP001213083"/>
    </source>
</evidence>
<organism evidence="2 3">
    <name type="scientific">Lactobacillus delbrueckii</name>
    <dbReference type="NCBI Taxonomy" id="1584"/>
    <lineage>
        <taxon>Bacteria</taxon>
        <taxon>Bacillati</taxon>
        <taxon>Bacillota</taxon>
        <taxon>Bacilli</taxon>
        <taxon>Lactobacillales</taxon>
        <taxon>Lactobacillaceae</taxon>
        <taxon>Lactobacillus</taxon>
    </lineage>
</organism>
<protein>
    <submittedName>
        <fullName evidence="2">Amidohydrolase family protein</fullName>
    </submittedName>
</protein>
<comment type="caution">
    <text evidence="2">The sequence shown here is derived from an EMBL/GenBank/DDBJ whole genome shotgun (WGS) entry which is preliminary data.</text>
</comment>
<evidence type="ECO:0000259" key="1">
    <source>
        <dbReference type="Pfam" id="PF07969"/>
    </source>
</evidence>
<evidence type="ECO:0000313" key="2">
    <source>
        <dbReference type="EMBL" id="MDA3783261.1"/>
    </source>
</evidence>
<name>A0ABD4W3T8_9LACO</name>
<reference evidence="2 3" key="1">
    <citation type="submission" date="2023-01" db="EMBL/GenBank/DDBJ databases">
        <title>Sequencing of the bacterial strains from artisanal fermented milk Matsoni.</title>
        <authorList>
            <person name="Rozman V."/>
            <person name="Accetto T."/>
            <person name="Bogovic Matijasic B."/>
        </authorList>
    </citation>
    <scope>NUCLEOTIDE SEQUENCE [LARGE SCALE GENOMIC DNA]</scope>
    <source>
        <strain evidence="3">lbl143</strain>
    </source>
</reference>
<dbReference type="AlphaFoldDB" id="A0ABD4W3T8"/>
<dbReference type="InterPro" id="IPR011059">
    <property type="entry name" value="Metal-dep_hydrolase_composite"/>
</dbReference>